<reference evidence="3 4" key="1">
    <citation type="submission" date="2024-09" db="EMBL/GenBank/DDBJ databases">
        <title>Nodulacao em especies de Leguminosae Basais da Amazonia e Caracterizacao dos Rizobios e Bacterias Associadas aos Nodulos.</title>
        <authorList>
            <person name="Jambeiro I.C.A."/>
            <person name="Lopes I.S."/>
            <person name="Aguiar E.R.G.R."/>
            <person name="Santos A.F.J."/>
            <person name="Dos Santos J.M.F."/>
            <person name="Gross E."/>
        </authorList>
    </citation>
    <scope>NUCLEOTIDE SEQUENCE [LARGE SCALE GENOMIC DNA]</scope>
    <source>
        <strain evidence="3 4">BRUESC1165</strain>
    </source>
</reference>
<dbReference type="Pfam" id="PF13561">
    <property type="entry name" value="adh_short_C2"/>
    <property type="match status" value="1"/>
</dbReference>
<dbReference type="Proteomes" id="UP001593940">
    <property type="component" value="Unassembled WGS sequence"/>
</dbReference>
<keyword evidence="4" id="KW-1185">Reference proteome</keyword>
<keyword evidence="3" id="KW-0560">Oxidoreductase</keyword>
<dbReference type="EMBL" id="JBHOMY010000120">
    <property type="protein sequence ID" value="MFC1459998.1"/>
    <property type="molecule type" value="Genomic_DNA"/>
</dbReference>
<dbReference type="Gene3D" id="3.40.50.720">
    <property type="entry name" value="NAD(P)-binding Rossmann-like Domain"/>
    <property type="match status" value="1"/>
</dbReference>
<dbReference type="PANTHER" id="PTHR42760">
    <property type="entry name" value="SHORT-CHAIN DEHYDROGENASES/REDUCTASES FAMILY MEMBER"/>
    <property type="match status" value="1"/>
</dbReference>
<evidence type="ECO:0000313" key="3">
    <source>
        <dbReference type="EMBL" id="MFC1459998.1"/>
    </source>
</evidence>
<dbReference type="GO" id="GO:0016491">
    <property type="term" value="F:oxidoreductase activity"/>
    <property type="evidence" value="ECO:0007669"/>
    <property type="project" value="UniProtKB-KW"/>
</dbReference>
<dbReference type="InterPro" id="IPR002347">
    <property type="entry name" value="SDR_fam"/>
</dbReference>
<dbReference type="RefSeq" id="WP_203271195.1">
    <property type="nucleotide sequence ID" value="NZ_JAFBID010000010.1"/>
</dbReference>
<name>A0ABV6YFG3_9HYPH</name>
<dbReference type="CDD" id="cd05233">
    <property type="entry name" value="SDR_c"/>
    <property type="match status" value="1"/>
</dbReference>
<evidence type="ECO:0000256" key="1">
    <source>
        <dbReference type="ARBA" id="ARBA00006484"/>
    </source>
</evidence>
<dbReference type="NCBIfam" id="NF005559">
    <property type="entry name" value="PRK07231.1"/>
    <property type="match status" value="1"/>
</dbReference>
<dbReference type="EC" id="1.1.1.-" evidence="3"/>
<dbReference type="PRINTS" id="PR00080">
    <property type="entry name" value="SDRFAMILY"/>
</dbReference>
<dbReference type="InterPro" id="IPR020904">
    <property type="entry name" value="Sc_DH/Rdtase_CS"/>
</dbReference>
<accession>A0ABV6YFG3</accession>
<dbReference type="PRINTS" id="PR00081">
    <property type="entry name" value="GDHRDH"/>
</dbReference>
<proteinExistence type="inferred from homology"/>
<protein>
    <submittedName>
        <fullName evidence="3">SDR family NAD(P)-dependent oxidoreductase</fullName>
        <ecNumber evidence="3">1.1.1.-</ecNumber>
    </submittedName>
</protein>
<comment type="similarity">
    <text evidence="1">Belongs to the short-chain dehydrogenases/reductases (SDR) family.</text>
</comment>
<comment type="caution">
    <text evidence="3">The sequence shown here is derived from an EMBL/GenBank/DDBJ whole genome shotgun (WGS) entry which is preliminary data.</text>
</comment>
<evidence type="ECO:0000259" key="2">
    <source>
        <dbReference type="SMART" id="SM00822"/>
    </source>
</evidence>
<dbReference type="SMART" id="SM00822">
    <property type="entry name" value="PKS_KR"/>
    <property type="match status" value="1"/>
</dbReference>
<sequence>MSMQQTIFVTGGASGIGFAIAEGVLGQGWRAIIADRDERNLDQSRKALAGFGPDVHFLQLDIADEAAVVHAVERCETQVGPIDGLVNAAGIAKDVPALDTSADLFRRILEVNVIGSFVTSREIAKRMRERGRGAIVNIASVSGIRGNVGRVAYGASKGGVITMTQVMAVELATSGIRVNAIAPGPVDTPLVREIHTDQIRAEWIQRVPQRRYGEPSDIASMAIFLLDDGKAGFVTGQTICVDGGFTAAGLLGH</sequence>
<dbReference type="SUPFAM" id="SSF51735">
    <property type="entry name" value="NAD(P)-binding Rossmann-fold domains"/>
    <property type="match status" value="1"/>
</dbReference>
<dbReference type="InterPro" id="IPR036291">
    <property type="entry name" value="NAD(P)-bd_dom_sf"/>
</dbReference>
<feature type="domain" description="Ketoreductase" evidence="2">
    <location>
        <begin position="5"/>
        <end position="184"/>
    </location>
</feature>
<gene>
    <name evidence="3" type="ORF">ACETIH_25505</name>
</gene>
<dbReference type="PROSITE" id="PS00061">
    <property type="entry name" value="ADH_SHORT"/>
    <property type="match status" value="1"/>
</dbReference>
<dbReference type="PANTHER" id="PTHR42760:SF123">
    <property type="entry name" value="OXIDOREDUCTASE"/>
    <property type="match status" value="1"/>
</dbReference>
<dbReference type="InterPro" id="IPR057326">
    <property type="entry name" value="KR_dom"/>
</dbReference>
<organism evidence="3 4">
    <name type="scientific">Microvirga arabica</name>
    <dbReference type="NCBI Taxonomy" id="1128671"/>
    <lineage>
        <taxon>Bacteria</taxon>
        <taxon>Pseudomonadati</taxon>
        <taxon>Pseudomonadota</taxon>
        <taxon>Alphaproteobacteria</taxon>
        <taxon>Hyphomicrobiales</taxon>
        <taxon>Methylobacteriaceae</taxon>
        <taxon>Microvirga</taxon>
    </lineage>
</organism>
<evidence type="ECO:0000313" key="4">
    <source>
        <dbReference type="Proteomes" id="UP001593940"/>
    </source>
</evidence>